<organism evidence="1 2">
    <name type="scientific">Trichonephila inaurata madagascariensis</name>
    <dbReference type="NCBI Taxonomy" id="2747483"/>
    <lineage>
        <taxon>Eukaryota</taxon>
        <taxon>Metazoa</taxon>
        <taxon>Ecdysozoa</taxon>
        <taxon>Arthropoda</taxon>
        <taxon>Chelicerata</taxon>
        <taxon>Arachnida</taxon>
        <taxon>Araneae</taxon>
        <taxon>Araneomorphae</taxon>
        <taxon>Entelegynae</taxon>
        <taxon>Araneoidea</taxon>
        <taxon>Nephilidae</taxon>
        <taxon>Trichonephila</taxon>
        <taxon>Trichonephila inaurata</taxon>
    </lineage>
</organism>
<dbReference type="Gene3D" id="1.20.1050.10">
    <property type="match status" value="1"/>
</dbReference>
<comment type="caution">
    <text evidence="1">The sequence shown here is derived from an EMBL/GenBank/DDBJ whole genome shotgun (WGS) entry which is preliminary data.</text>
</comment>
<sequence length="50" mass="5909">ETYKRYPVLITSDGSLYFSSNASCRYMYSLNKDVSFLIDSWLEWESTVLE</sequence>
<evidence type="ECO:0000313" key="2">
    <source>
        <dbReference type="Proteomes" id="UP000886998"/>
    </source>
</evidence>
<proteinExistence type="predicted"/>
<reference evidence="1" key="1">
    <citation type="submission" date="2020-08" db="EMBL/GenBank/DDBJ databases">
        <title>Multicomponent nature underlies the extraordinary mechanical properties of spider dragline silk.</title>
        <authorList>
            <person name="Kono N."/>
            <person name="Nakamura H."/>
            <person name="Mori M."/>
            <person name="Yoshida Y."/>
            <person name="Ohtoshi R."/>
            <person name="Malay A.D."/>
            <person name="Moran D.A.P."/>
            <person name="Tomita M."/>
            <person name="Numata K."/>
            <person name="Arakawa K."/>
        </authorList>
    </citation>
    <scope>NUCLEOTIDE SEQUENCE</scope>
</reference>
<dbReference type="Gene3D" id="3.40.30.10">
    <property type="entry name" value="Glutaredoxin"/>
    <property type="match status" value="1"/>
</dbReference>
<dbReference type="AlphaFoldDB" id="A0A8X7CJG1"/>
<gene>
    <name evidence="1" type="ORF">TNIN_103351</name>
</gene>
<dbReference type="EMBL" id="BMAV01021322">
    <property type="protein sequence ID" value="GFY75334.1"/>
    <property type="molecule type" value="Genomic_DNA"/>
</dbReference>
<keyword evidence="2" id="KW-1185">Reference proteome</keyword>
<feature type="non-terminal residue" evidence="1">
    <location>
        <position position="1"/>
    </location>
</feature>
<protein>
    <submittedName>
        <fullName evidence="1">Uncharacterized protein</fullName>
    </submittedName>
</protein>
<accession>A0A8X7CJG1</accession>
<feature type="non-terminal residue" evidence="1">
    <location>
        <position position="50"/>
    </location>
</feature>
<dbReference type="OrthoDB" id="10515442at2759"/>
<name>A0A8X7CJG1_9ARAC</name>
<dbReference type="Proteomes" id="UP000886998">
    <property type="component" value="Unassembled WGS sequence"/>
</dbReference>
<evidence type="ECO:0000313" key="1">
    <source>
        <dbReference type="EMBL" id="GFY75334.1"/>
    </source>
</evidence>